<feature type="compositionally biased region" description="Basic and acidic residues" evidence="1">
    <location>
        <begin position="79"/>
        <end position="94"/>
    </location>
</feature>
<feature type="region of interest" description="Disordered" evidence="1">
    <location>
        <begin position="63"/>
        <end position="94"/>
    </location>
</feature>
<dbReference type="OrthoDB" id="8551997at2759"/>
<evidence type="ECO:0000313" key="2">
    <source>
        <dbReference type="EMBL" id="KAJ8334732.1"/>
    </source>
</evidence>
<evidence type="ECO:0000256" key="1">
    <source>
        <dbReference type="SAM" id="MobiDB-lite"/>
    </source>
</evidence>
<reference evidence="2" key="1">
    <citation type="journal article" date="2023" name="Science">
        <title>Genome structures resolve the early diversification of teleost fishes.</title>
        <authorList>
            <person name="Parey E."/>
            <person name="Louis A."/>
            <person name="Montfort J."/>
            <person name="Bouchez O."/>
            <person name="Roques C."/>
            <person name="Iampietro C."/>
            <person name="Lluch J."/>
            <person name="Castinel A."/>
            <person name="Donnadieu C."/>
            <person name="Desvignes T."/>
            <person name="Floi Bucao C."/>
            <person name="Jouanno E."/>
            <person name="Wen M."/>
            <person name="Mejri S."/>
            <person name="Dirks R."/>
            <person name="Jansen H."/>
            <person name="Henkel C."/>
            <person name="Chen W.J."/>
            <person name="Zahm M."/>
            <person name="Cabau C."/>
            <person name="Klopp C."/>
            <person name="Thompson A.W."/>
            <person name="Robinson-Rechavi M."/>
            <person name="Braasch I."/>
            <person name="Lecointre G."/>
            <person name="Bobe J."/>
            <person name="Postlethwait J.H."/>
            <person name="Berthelot C."/>
            <person name="Roest Crollius H."/>
            <person name="Guiguen Y."/>
        </authorList>
    </citation>
    <scope>NUCLEOTIDE SEQUENCE</scope>
    <source>
        <strain evidence="2">WJC10195</strain>
    </source>
</reference>
<sequence length="171" mass="20013">LCEVNRCASLFYLVVVVYRAIKNHVCVESIHPTPNPTIPSEQSPFPQRVERANDDKMKRYFPVLNQSKGEEVQNQTPKRAREEPLPNEKSKTSETREKIYRYNPEWKKDFPWLTYDEEVMKMNVAYCIAKEELPFNKFKPLILLCKKNGADISPSYDNHVRCGEMIETIAD</sequence>
<name>A0A9Q1E9N4_SYNKA</name>
<keyword evidence="3" id="KW-1185">Reference proteome</keyword>
<dbReference type="AlphaFoldDB" id="A0A9Q1E9N4"/>
<dbReference type="Proteomes" id="UP001152622">
    <property type="component" value="Chromosome 21"/>
</dbReference>
<organism evidence="2 3">
    <name type="scientific">Synaphobranchus kaupii</name>
    <name type="common">Kaup's arrowtooth eel</name>
    <dbReference type="NCBI Taxonomy" id="118154"/>
    <lineage>
        <taxon>Eukaryota</taxon>
        <taxon>Metazoa</taxon>
        <taxon>Chordata</taxon>
        <taxon>Craniata</taxon>
        <taxon>Vertebrata</taxon>
        <taxon>Euteleostomi</taxon>
        <taxon>Actinopterygii</taxon>
        <taxon>Neopterygii</taxon>
        <taxon>Teleostei</taxon>
        <taxon>Anguilliformes</taxon>
        <taxon>Synaphobranchidae</taxon>
        <taxon>Synaphobranchus</taxon>
    </lineage>
</organism>
<proteinExistence type="predicted"/>
<feature type="compositionally biased region" description="Polar residues" evidence="1">
    <location>
        <begin position="64"/>
        <end position="77"/>
    </location>
</feature>
<accession>A0A9Q1E9N4</accession>
<protein>
    <submittedName>
        <fullName evidence="2">Uncharacterized protein</fullName>
    </submittedName>
</protein>
<dbReference type="EMBL" id="JAINUF010000021">
    <property type="protein sequence ID" value="KAJ8334732.1"/>
    <property type="molecule type" value="Genomic_DNA"/>
</dbReference>
<feature type="non-terminal residue" evidence="2">
    <location>
        <position position="1"/>
    </location>
</feature>
<comment type="caution">
    <text evidence="2">The sequence shown here is derived from an EMBL/GenBank/DDBJ whole genome shotgun (WGS) entry which is preliminary data.</text>
</comment>
<evidence type="ECO:0000313" key="3">
    <source>
        <dbReference type="Proteomes" id="UP001152622"/>
    </source>
</evidence>
<gene>
    <name evidence="2" type="ORF">SKAU_G00403710</name>
</gene>